<dbReference type="GO" id="GO:0016747">
    <property type="term" value="F:acyltransferase activity, transferring groups other than amino-acyl groups"/>
    <property type="evidence" value="ECO:0007669"/>
    <property type="project" value="InterPro"/>
</dbReference>
<sequence length="144" mass="16989">MIMNNCKIKIFEEDYRDQILSLWQKCKLIKTWNDPNKDIDRKLKVKDDLFLVIEYNNLIIGSAMAGYDGHRGYVYYLAIDPIHQNKGLGKLLMDNIEKKLKEIGCPKINIFIRSSNINVKNFYKSIFYDEQDCLTYGKRLIPDD</sequence>
<dbReference type="PROSITE" id="PS51186">
    <property type="entry name" value="GNAT"/>
    <property type="match status" value="1"/>
</dbReference>
<dbReference type="Pfam" id="PF00583">
    <property type="entry name" value="Acetyltransf_1"/>
    <property type="match status" value="1"/>
</dbReference>
<proteinExistence type="predicted"/>
<dbReference type="Gene3D" id="3.40.630.30">
    <property type="match status" value="1"/>
</dbReference>
<dbReference type="NCBIfam" id="NF002959">
    <property type="entry name" value="PRK03624.1"/>
    <property type="match status" value="1"/>
</dbReference>
<dbReference type="SUPFAM" id="SSF55729">
    <property type="entry name" value="Acyl-CoA N-acyltransferases (Nat)"/>
    <property type="match status" value="1"/>
</dbReference>
<organism evidence="2">
    <name type="scientific">marine metagenome</name>
    <dbReference type="NCBI Taxonomy" id="408172"/>
    <lineage>
        <taxon>unclassified sequences</taxon>
        <taxon>metagenomes</taxon>
        <taxon>ecological metagenomes</taxon>
    </lineage>
</organism>
<feature type="domain" description="N-acetyltransferase" evidence="1">
    <location>
        <begin position="6"/>
        <end position="144"/>
    </location>
</feature>
<dbReference type="AlphaFoldDB" id="A0A382DXB1"/>
<accession>A0A382DXB1</accession>
<gene>
    <name evidence="2" type="ORF">METZ01_LOCUS195739</name>
</gene>
<name>A0A382DXB1_9ZZZZ</name>
<dbReference type="CDD" id="cd04301">
    <property type="entry name" value="NAT_SF"/>
    <property type="match status" value="1"/>
</dbReference>
<dbReference type="EMBL" id="UINC01041513">
    <property type="protein sequence ID" value="SVB42885.1"/>
    <property type="molecule type" value="Genomic_DNA"/>
</dbReference>
<evidence type="ECO:0000313" key="2">
    <source>
        <dbReference type="EMBL" id="SVB42885.1"/>
    </source>
</evidence>
<dbReference type="InterPro" id="IPR016181">
    <property type="entry name" value="Acyl_CoA_acyltransferase"/>
</dbReference>
<evidence type="ECO:0000259" key="1">
    <source>
        <dbReference type="PROSITE" id="PS51186"/>
    </source>
</evidence>
<reference evidence="2" key="1">
    <citation type="submission" date="2018-05" db="EMBL/GenBank/DDBJ databases">
        <authorList>
            <person name="Lanie J.A."/>
            <person name="Ng W.-L."/>
            <person name="Kazmierczak K.M."/>
            <person name="Andrzejewski T.M."/>
            <person name="Davidsen T.M."/>
            <person name="Wayne K.J."/>
            <person name="Tettelin H."/>
            <person name="Glass J.I."/>
            <person name="Rusch D."/>
            <person name="Podicherti R."/>
            <person name="Tsui H.-C.T."/>
            <person name="Winkler M.E."/>
        </authorList>
    </citation>
    <scope>NUCLEOTIDE SEQUENCE</scope>
</reference>
<dbReference type="InterPro" id="IPR000182">
    <property type="entry name" value="GNAT_dom"/>
</dbReference>
<protein>
    <recommendedName>
        <fullName evidence="1">N-acetyltransferase domain-containing protein</fullName>
    </recommendedName>
</protein>